<dbReference type="NCBIfam" id="NF040501">
    <property type="entry name" value="resist_ArsN2"/>
    <property type="match status" value="1"/>
</dbReference>
<dbReference type="Pfam" id="PF13508">
    <property type="entry name" value="Acetyltransf_7"/>
    <property type="match status" value="1"/>
</dbReference>
<dbReference type="OrthoDB" id="5197788at2"/>
<dbReference type="CDD" id="cd04301">
    <property type="entry name" value="NAT_SF"/>
    <property type="match status" value="1"/>
</dbReference>
<dbReference type="Proteomes" id="UP000002208">
    <property type="component" value="Chromosome"/>
</dbReference>
<gene>
    <name evidence="4" type="ordered locus">Deide_10810</name>
</gene>
<accession>C1CUW0</accession>
<keyword evidence="1 4" id="KW-0808">Transferase</keyword>
<organism evidence="4 5">
    <name type="scientific">Deinococcus deserti (strain DSM 17065 / CIP 109153 / LMG 22923 / VCD115)</name>
    <dbReference type="NCBI Taxonomy" id="546414"/>
    <lineage>
        <taxon>Bacteria</taxon>
        <taxon>Thermotogati</taxon>
        <taxon>Deinococcota</taxon>
        <taxon>Deinococci</taxon>
        <taxon>Deinococcales</taxon>
        <taxon>Deinococcaceae</taxon>
        <taxon>Deinococcus</taxon>
    </lineage>
</organism>
<reference evidence="4 5" key="1">
    <citation type="journal article" date="2009" name="PLoS Genet.">
        <title>Alliance of proteomics and genomics to unravel the specificities of Sahara bacterium Deinococcus deserti.</title>
        <authorList>
            <person name="de Groot A."/>
            <person name="Dulermo R."/>
            <person name="Ortet P."/>
            <person name="Blanchard L."/>
            <person name="Guerin P."/>
            <person name="Fernandez B."/>
            <person name="Vacherie B."/>
            <person name="Dossat C."/>
            <person name="Jolivet E."/>
            <person name="Siguier P."/>
            <person name="Chandler M."/>
            <person name="Barakat M."/>
            <person name="Dedieu A."/>
            <person name="Barbe V."/>
            <person name="Heulin T."/>
            <person name="Sommer S."/>
            <person name="Achouak W."/>
            <person name="Armengaud J."/>
        </authorList>
    </citation>
    <scope>NUCLEOTIDE SEQUENCE [LARGE SCALE GENOMIC DNA]</scope>
    <source>
        <strain evidence="5">DSM 17065 / CIP 109153 / LMG 22923 / VCD115</strain>
    </source>
</reference>
<evidence type="ECO:0000256" key="1">
    <source>
        <dbReference type="ARBA" id="ARBA00022679"/>
    </source>
</evidence>
<evidence type="ECO:0000256" key="2">
    <source>
        <dbReference type="ARBA" id="ARBA00023315"/>
    </source>
</evidence>
<dbReference type="PROSITE" id="PS51186">
    <property type="entry name" value="GNAT"/>
    <property type="match status" value="1"/>
</dbReference>
<dbReference type="SUPFAM" id="SSF55729">
    <property type="entry name" value="Acyl-CoA N-acyltransferases (Nat)"/>
    <property type="match status" value="1"/>
</dbReference>
<name>C1CUW0_DEIDV</name>
<keyword evidence="2" id="KW-0012">Acyltransferase</keyword>
<proteinExistence type="predicted"/>
<dbReference type="RefSeq" id="WP_012693100.1">
    <property type="nucleotide sequence ID" value="NC_012526.1"/>
</dbReference>
<dbReference type="InterPro" id="IPR050832">
    <property type="entry name" value="Bact_Acetyltransf"/>
</dbReference>
<dbReference type="eggNOG" id="COG1246">
    <property type="taxonomic scope" value="Bacteria"/>
</dbReference>
<dbReference type="AlphaFoldDB" id="C1CUW0"/>
<sequence length="151" mass="16027">MPRVLTFRPATPADLSAIEALLTAAGLPVEGVRDHMSGFLLAEDLTGLAGVAAIEGYGKQGLLRSVAVREDHRGTGLGVQLTRALIDRARHSGLSTLVLLTTTAEHFFPKFGFVRISREEVPLDVFASREFQGACPACAVVMQLDLAGVNA</sequence>
<dbReference type="PaxDb" id="546414-Deide_10810"/>
<dbReference type="InterPro" id="IPR000182">
    <property type="entry name" value="GNAT_dom"/>
</dbReference>
<evidence type="ECO:0000259" key="3">
    <source>
        <dbReference type="PROSITE" id="PS51186"/>
    </source>
</evidence>
<dbReference type="KEGG" id="ddr:Deide_10810"/>
<dbReference type="InterPro" id="IPR016181">
    <property type="entry name" value="Acyl_CoA_acyltransferase"/>
</dbReference>
<dbReference type="GO" id="GO:0016747">
    <property type="term" value="F:acyltransferase activity, transferring groups other than amino-acyl groups"/>
    <property type="evidence" value="ECO:0007669"/>
    <property type="project" value="InterPro"/>
</dbReference>
<keyword evidence="5" id="KW-1185">Reference proteome</keyword>
<dbReference type="STRING" id="546414.Deide_10810"/>
<dbReference type="EMBL" id="CP001114">
    <property type="protein sequence ID" value="ACO45977.1"/>
    <property type="molecule type" value="Genomic_DNA"/>
</dbReference>
<feature type="domain" description="N-acetyltransferase" evidence="3">
    <location>
        <begin position="5"/>
        <end position="147"/>
    </location>
</feature>
<evidence type="ECO:0000313" key="5">
    <source>
        <dbReference type="Proteomes" id="UP000002208"/>
    </source>
</evidence>
<evidence type="ECO:0000313" key="4">
    <source>
        <dbReference type="EMBL" id="ACO45977.1"/>
    </source>
</evidence>
<protein>
    <submittedName>
        <fullName evidence="4">Putative Acetyltransferase, GNAT family</fullName>
    </submittedName>
</protein>
<dbReference type="Gene3D" id="3.40.630.30">
    <property type="match status" value="1"/>
</dbReference>
<dbReference type="HOGENOM" id="CLU_120387_0_0_0"/>
<dbReference type="PANTHER" id="PTHR43877">
    <property type="entry name" value="AMINOALKYLPHOSPHONATE N-ACETYLTRANSFERASE-RELATED-RELATED"/>
    <property type="match status" value="1"/>
</dbReference>